<dbReference type="AlphaFoldDB" id="A0A978VNU5"/>
<comment type="caution">
    <text evidence="1">The sequence shown here is derived from an EMBL/GenBank/DDBJ whole genome shotgun (WGS) entry which is preliminary data.</text>
</comment>
<protein>
    <submittedName>
        <fullName evidence="1">Uncharacterized protein</fullName>
    </submittedName>
</protein>
<evidence type="ECO:0000313" key="2">
    <source>
        <dbReference type="Proteomes" id="UP000813462"/>
    </source>
</evidence>
<proteinExistence type="predicted"/>
<sequence length="87" mass="9892">MGIPFTLRTTRIQGTGSYMTCFFAPDHKPETTLTVEFDWRTGFSAEDWSNVAKKGSVENSFETVLDAQRPFSERKKCRGLTNQLAPR</sequence>
<name>A0A978VNU5_ZIZJJ</name>
<accession>A0A978VNU5</accession>
<organism evidence="1 2">
    <name type="scientific">Ziziphus jujuba var. spinosa</name>
    <dbReference type="NCBI Taxonomy" id="714518"/>
    <lineage>
        <taxon>Eukaryota</taxon>
        <taxon>Viridiplantae</taxon>
        <taxon>Streptophyta</taxon>
        <taxon>Embryophyta</taxon>
        <taxon>Tracheophyta</taxon>
        <taxon>Spermatophyta</taxon>
        <taxon>Magnoliopsida</taxon>
        <taxon>eudicotyledons</taxon>
        <taxon>Gunneridae</taxon>
        <taxon>Pentapetalae</taxon>
        <taxon>rosids</taxon>
        <taxon>fabids</taxon>
        <taxon>Rosales</taxon>
        <taxon>Rhamnaceae</taxon>
        <taxon>Paliureae</taxon>
        <taxon>Ziziphus</taxon>
    </lineage>
</organism>
<dbReference type="Proteomes" id="UP000813462">
    <property type="component" value="Unassembled WGS sequence"/>
</dbReference>
<evidence type="ECO:0000313" key="1">
    <source>
        <dbReference type="EMBL" id="KAH7537220.1"/>
    </source>
</evidence>
<dbReference type="EMBL" id="JAEACU010000003">
    <property type="protein sequence ID" value="KAH7537220.1"/>
    <property type="molecule type" value="Genomic_DNA"/>
</dbReference>
<gene>
    <name evidence="1" type="ORF">FEM48_Zijuj03G0069500</name>
</gene>
<reference evidence="1" key="1">
    <citation type="journal article" date="2021" name="Front. Plant Sci.">
        <title>Chromosome-Scale Genome Assembly for Chinese Sour Jujube and Insights Into Its Genome Evolution and Domestication Signature.</title>
        <authorList>
            <person name="Shen L.-Y."/>
            <person name="Luo H."/>
            <person name="Wang X.-L."/>
            <person name="Wang X.-M."/>
            <person name="Qiu X.-J."/>
            <person name="Liu H."/>
            <person name="Zhou S.-S."/>
            <person name="Jia K.-H."/>
            <person name="Nie S."/>
            <person name="Bao Y.-T."/>
            <person name="Zhang R.-G."/>
            <person name="Yun Q.-Z."/>
            <person name="Chai Y.-H."/>
            <person name="Lu J.-Y."/>
            <person name="Li Y."/>
            <person name="Zhao S.-W."/>
            <person name="Mao J.-F."/>
            <person name="Jia S.-G."/>
            <person name="Mao Y.-M."/>
        </authorList>
    </citation>
    <scope>NUCLEOTIDE SEQUENCE</scope>
    <source>
        <strain evidence="1">AT0</strain>
        <tissue evidence="1">Leaf</tissue>
    </source>
</reference>